<evidence type="ECO:0000313" key="3">
    <source>
        <dbReference type="Proteomes" id="UP000441162"/>
    </source>
</evidence>
<evidence type="ECO:0000313" key="4">
    <source>
        <dbReference type="Proteomes" id="UP000481616"/>
    </source>
</evidence>
<reference evidence="3 4" key="1">
    <citation type="journal article" date="2019" name="Nat. Med.">
        <title>A library of human gut bacterial isolates paired with longitudinal multiomics data enables mechanistic microbiome research.</title>
        <authorList>
            <person name="Poyet M."/>
            <person name="Groussin M."/>
            <person name="Gibbons S.M."/>
            <person name="Avila-Pacheco J."/>
            <person name="Jiang X."/>
            <person name="Kearney S.M."/>
            <person name="Perrotta A.R."/>
            <person name="Berdy B."/>
            <person name="Zhao S."/>
            <person name="Lieberman T.D."/>
            <person name="Swanson P.K."/>
            <person name="Smith M."/>
            <person name="Roesemann S."/>
            <person name="Alexander J.E."/>
            <person name="Rich S.A."/>
            <person name="Livny J."/>
            <person name="Vlamakis H."/>
            <person name="Clish C."/>
            <person name="Bullock K."/>
            <person name="Deik A."/>
            <person name="Scott J."/>
            <person name="Pierce K.A."/>
            <person name="Xavier R.J."/>
            <person name="Alm E.J."/>
        </authorList>
    </citation>
    <scope>NUCLEOTIDE SEQUENCE [LARGE SCALE GENOMIC DNA]</scope>
    <source>
        <strain evidence="1 4">BIOML-A1</strain>
        <strain evidence="2 3">BIOML-A4</strain>
    </source>
</reference>
<dbReference type="Proteomes" id="UP000481616">
    <property type="component" value="Unassembled WGS sequence"/>
</dbReference>
<evidence type="ECO:0000313" key="2">
    <source>
        <dbReference type="EMBL" id="KAA5401177.1"/>
    </source>
</evidence>
<evidence type="ECO:0000313" key="1">
    <source>
        <dbReference type="EMBL" id="KAA5392623.1"/>
    </source>
</evidence>
<organism evidence="2 3">
    <name type="scientific">Phocaeicola dorei</name>
    <dbReference type="NCBI Taxonomy" id="357276"/>
    <lineage>
        <taxon>Bacteria</taxon>
        <taxon>Pseudomonadati</taxon>
        <taxon>Bacteroidota</taxon>
        <taxon>Bacteroidia</taxon>
        <taxon>Bacteroidales</taxon>
        <taxon>Bacteroidaceae</taxon>
        <taxon>Phocaeicola</taxon>
    </lineage>
</organism>
<dbReference type="EMBL" id="VVZA01000039">
    <property type="protein sequence ID" value="KAA5401177.1"/>
    <property type="molecule type" value="Genomic_DNA"/>
</dbReference>
<dbReference type="AlphaFoldDB" id="A0A4Q5HN90"/>
<sequence>MENVVVVLNYTSWVSNWIDKLHPYLRNVNLHIIHISKLQKEYCEGLKKYNQYDVSYLSYSELRKLFQTLSPSKCVFFTFRSVLDLTIYKLCIDLKIRKLYLEHGLITNDTLHFRSNAIKTSPIDSIKRQLMYIYKYMGYALKSPSFLKEMSELFQVYIKGKFDLLQFDHYFLLSQRSFVVFKRIFINVEENFTIVGYPIFTDDIQKNNIPIPNNKEGIIYVHQPLIADGVASISYEDEKNFILELSNVLSPKYGKFTLLLHPRSNLDEYKSRFKDSDIKIIQSPGNYKIFIDKKLVIGHYSTALLYGLYFNIPTILIDYPTMKANDLFKSVFQSFESAQDALKAEIHVNKEAKLYVLGKHNTYQYIANYIEQF</sequence>
<dbReference type="EMBL" id="VVYY01000030">
    <property type="protein sequence ID" value="KAA5392623.1"/>
    <property type="molecule type" value="Genomic_DNA"/>
</dbReference>
<dbReference type="Proteomes" id="UP000441162">
    <property type="component" value="Unassembled WGS sequence"/>
</dbReference>
<accession>A0A4Q5HN90</accession>
<proteinExistence type="predicted"/>
<comment type="caution">
    <text evidence="2">The sequence shown here is derived from an EMBL/GenBank/DDBJ whole genome shotgun (WGS) entry which is preliminary data.</text>
</comment>
<name>A0A4Q5HN90_9BACT</name>
<gene>
    <name evidence="2" type="ORF">F2Y51_22950</name>
    <name evidence="1" type="ORF">F2Y58_21900</name>
</gene>
<protein>
    <submittedName>
        <fullName evidence="2">Uncharacterized protein</fullName>
    </submittedName>
</protein>
<dbReference type="RefSeq" id="WP_130054538.1">
    <property type="nucleotide sequence ID" value="NZ_BAABZF010000001.1"/>
</dbReference>